<evidence type="ECO:0000259" key="9">
    <source>
        <dbReference type="Pfam" id="PF02880"/>
    </source>
</evidence>
<evidence type="ECO:0000256" key="3">
    <source>
        <dbReference type="ARBA" id="ARBA00022553"/>
    </source>
</evidence>
<evidence type="ECO:0000256" key="2">
    <source>
        <dbReference type="ARBA" id="ARBA00010231"/>
    </source>
</evidence>
<feature type="domain" description="Alpha-D-phosphohexomutase alpha/beta/alpha" evidence="9">
    <location>
        <begin position="370"/>
        <end position="492"/>
    </location>
</feature>
<evidence type="ECO:0000256" key="1">
    <source>
        <dbReference type="ARBA" id="ARBA00001946"/>
    </source>
</evidence>
<dbReference type="Pfam" id="PF02879">
    <property type="entry name" value="PGM_PMM_II"/>
    <property type="match status" value="1"/>
</dbReference>
<dbReference type="InterPro" id="IPR005844">
    <property type="entry name" value="A-D-PHexomutase_a/b/a-I"/>
</dbReference>
<keyword evidence="5" id="KW-0460">Magnesium</keyword>
<dbReference type="Proteomes" id="UP001530315">
    <property type="component" value="Unassembled WGS sequence"/>
</dbReference>
<dbReference type="PROSITE" id="PS00710">
    <property type="entry name" value="PGM_PMM"/>
    <property type="match status" value="1"/>
</dbReference>
<dbReference type="InterPro" id="IPR005845">
    <property type="entry name" value="A-D-PHexomutase_a/b/a-II"/>
</dbReference>
<dbReference type="InterPro" id="IPR016066">
    <property type="entry name" value="A-D-PHexomutase_CS"/>
</dbReference>
<dbReference type="SUPFAM" id="SSF53738">
    <property type="entry name" value="Phosphoglucomutase, first 3 domains"/>
    <property type="match status" value="3"/>
</dbReference>
<keyword evidence="6" id="KW-0413">Isomerase</keyword>
<dbReference type="AlphaFoldDB" id="A0ABD3NKG1"/>
<dbReference type="InterPro" id="IPR036900">
    <property type="entry name" value="A-D-PHexomutase_C_sf"/>
</dbReference>
<keyword evidence="4" id="KW-0479">Metal-binding</keyword>
<organism evidence="10 11">
    <name type="scientific">Stephanodiscus triporus</name>
    <dbReference type="NCBI Taxonomy" id="2934178"/>
    <lineage>
        <taxon>Eukaryota</taxon>
        <taxon>Sar</taxon>
        <taxon>Stramenopiles</taxon>
        <taxon>Ochrophyta</taxon>
        <taxon>Bacillariophyta</taxon>
        <taxon>Coscinodiscophyceae</taxon>
        <taxon>Thalassiosirophycidae</taxon>
        <taxon>Stephanodiscales</taxon>
        <taxon>Stephanodiscaceae</taxon>
        <taxon>Stephanodiscus</taxon>
    </lineage>
</organism>
<dbReference type="CDD" id="cd05799">
    <property type="entry name" value="PGM2"/>
    <property type="match status" value="1"/>
</dbReference>
<dbReference type="InterPro" id="IPR005846">
    <property type="entry name" value="A-D-PHexomutase_a/b/a-III"/>
</dbReference>
<dbReference type="InterPro" id="IPR016055">
    <property type="entry name" value="A-D-PHexomutase_a/b/a-I/II/III"/>
</dbReference>
<feature type="domain" description="Alpha-D-phosphohexomutase alpha/beta/alpha" evidence="8">
    <location>
        <begin position="268"/>
        <end position="357"/>
    </location>
</feature>
<evidence type="ECO:0000256" key="6">
    <source>
        <dbReference type="ARBA" id="ARBA00023235"/>
    </source>
</evidence>
<dbReference type="Pfam" id="PF02878">
    <property type="entry name" value="PGM_PMM_I"/>
    <property type="match status" value="1"/>
</dbReference>
<dbReference type="GO" id="GO:0046872">
    <property type="term" value="F:metal ion binding"/>
    <property type="evidence" value="ECO:0007669"/>
    <property type="project" value="UniProtKB-KW"/>
</dbReference>
<dbReference type="PRINTS" id="PR00509">
    <property type="entry name" value="PGMPMM"/>
</dbReference>
<dbReference type="InterPro" id="IPR005841">
    <property type="entry name" value="Alpha-D-phosphohexomutase_SF"/>
</dbReference>
<name>A0ABD3NKG1_9STRA</name>
<evidence type="ECO:0000259" key="7">
    <source>
        <dbReference type="Pfam" id="PF02878"/>
    </source>
</evidence>
<dbReference type="EMBL" id="JALLAZ020001361">
    <property type="protein sequence ID" value="KAL3776297.1"/>
    <property type="molecule type" value="Genomic_DNA"/>
</dbReference>
<feature type="domain" description="Alpha-D-phosphohexomutase alpha/beta/alpha" evidence="7">
    <location>
        <begin position="65"/>
        <end position="212"/>
    </location>
</feature>
<comment type="similarity">
    <text evidence="2">Belongs to the phosphohexose mutase family.</text>
</comment>
<dbReference type="PANTHER" id="PTHR45745">
    <property type="entry name" value="PHOSPHOMANNOMUTASE 45A"/>
    <property type="match status" value="1"/>
</dbReference>
<comment type="caution">
    <text evidence="10">The sequence shown here is derived from an EMBL/GenBank/DDBJ whole genome shotgun (WGS) entry which is preliminary data.</text>
</comment>
<protein>
    <recommendedName>
        <fullName evidence="12">Phosphoglucomutase</fullName>
    </recommendedName>
</protein>
<reference evidence="10 11" key="1">
    <citation type="submission" date="2024-10" db="EMBL/GenBank/DDBJ databases">
        <title>Updated reference genomes for cyclostephanoid diatoms.</title>
        <authorList>
            <person name="Roberts W.R."/>
            <person name="Alverson A.J."/>
        </authorList>
    </citation>
    <scope>NUCLEOTIDE SEQUENCE [LARGE SCALE GENOMIC DNA]</scope>
    <source>
        <strain evidence="10 11">AJA276-08</strain>
    </source>
</reference>
<proteinExistence type="inferred from homology"/>
<keyword evidence="11" id="KW-1185">Reference proteome</keyword>
<dbReference type="PANTHER" id="PTHR45745:SF1">
    <property type="entry name" value="PHOSPHOGLUCOMUTASE 2B-RELATED"/>
    <property type="match status" value="1"/>
</dbReference>
<evidence type="ECO:0000259" key="8">
    <source>
        <dbReference type="Pfam" id="PF02879"/>
    </source>
</evidence>
<evidence type="ECO:0008006" key="12">
    <source>
        <dbReference type="Google" id="ProtNLM"/>
    </source>
</evidence>
<dbReference type="SUPFAM" id="SSF55957">
    <property type="entry name" value="Phosphoglucomutase, C-terminal domain"/>
    <property type="match status" value="1"/>
</dbReference>
<sequence length="632" mass="69492">MQEDSVASNMTSQVTPTLLHAAKKWARLDPNPETSSYVQNLVAQVEEGNGIASHELASLFSTPRIQFGTAGLRGPMEPGPSGMNDLVVIQSAQGLARYILDTNRGNPSLQAVVGYDHRSNSKFNRSISSKQFAMYTKLVFEHAGIRCTLLDGFVATPILAYAVKSIGAAVGIMVTASHNPKQDNGYKVYWNDGCQIRPPIDVGIANEIVKESNLVPWVDYRKQLQKLKAESDDECFGLSDRIQTKCIEDAYFQSIIDSVVVTEAINATDGTVPRPKFAYTAMHGVGCPYAKRSFQSFNLPPFLAVPSQEKPDPDFTTVPFPNPEEKGALDRAMEFSMQNNCDIVLANDPDADRLGVAEFGKESGEWTVFTGDQIGALLGHWLWEKIGKTSDKPVAMCASTASSKILAAMGQMEGFHFEETLTGFKWIGSRLLTLQNQGYCVLLGYEEAIGFSCGGIIPDKDGISALGIIASMASWLYSRGETLASHLQKIHDKYGEFACNNGYYRCNDPAIVSRIMEQMRNGGEYFSRVGAYDVDSIRDLGSPGYDSTTEDKRPTLPTSASSPMITFRFRNGCVAQFRASGTEPKFKYYIELRGKPGEKRSDVEKRLSEMSRIILEDLLHPAENGLILPSNL</sequence>
<keyword evidence="3" id="KW-0597">Phosphoprotein</keyword>
<evidence type="ECO:0000313" key="11">
    <source>
        <dbReference type="Proteomes" id="UP001530315"/>
    </source>
</evidence>
<accession>A0ABD3NKG1</accession>
<evidence type="ECO:0000313" key="10">
    <source>
        <dbReference type="EMBL" id="KAL3776297.1"/>
    </source>
</evidence>
<gene>
    <name evidence="10" type="ORF">ACHAW5_002606</name>
</gene>
<dbReference type="Gene3D" id="3.40.120.10">
    <property type="entry name" value="Alpha-D-Glucose-1,6-Bisphosphate, subunit A, domain 3"/>
    <property type="match status" value="3"/>
</dbReference>
<evidence type="ECO:0000256" key="5">
    <source>
        <dbReference type="ARBA" id="ARBA00022842"/>
    </source>
</evidence>
<evidence type="ECO:0000256" key="4">
    <source>
        <dbReference type="ARBA" id="ARBA00022723"/>
    </source>
</evidence>
<dbReference type="Pfam" id="PF02880">
    <property type="entry name" value="PGM_PMM_III"/>
    <property type="match status" value="1"/>
</dbReference>
<comment type="cofactor">
    <cofactor evidence="1">
        <name>Mg(2+)</name>
        <dbReference type="ChEBI" id="CHEBI:18420"/>
    </cofactor>
</comment>
<dbReference type="GO" id="GO:0016853">
    <property type="term" value="F:isomerase activity"/>
    <property type="evidence" value="ECO:0007669"/>
    <property type="project" value="UniProtKB-KW"/>
</dbReference>